<evidence type="ECO:0000313" key="2">
    <source>
        <dbReference type="Proteomes" id="UP000195402"/>
    </source>
</evidence>
<dbReference type="Proteomes" id="UP000195402">
    <property type="component" value="Unassembled WGS sequence"/>
</dbReference>
<comment type="caution">
    <text evidence="1">The sequence shown here is derived from an EMBL/GenBank/DDBJ whole genome shotgun (WGS) entry which is preliminary data.</text>
</comment>
<accession>A0A200Q834</accession>
<gene>
    <name evidence="1" type="ORF">BVC80_8919g12</name>
</gene>
<dbReference type="OMA" id="SHEMPHA"/>
<dbReference type="AlphaFoldDB" id="A0A200Q834"/>
<reference evidence="1 2" key="1">
    <citation type="journal article" date="2017" name="Mol. Plant">
        <title>The Genome of Medicinal Plant Macleaya cordata Provides New Insights into Benzylisoquinoline Alkaloids Metabolism.</title>
        <authorList>
            <person name="Liu X."/>
            <person name="Liu Y."/>
            <person name="Huang P."/>
            <person name="Ma Y."/>
            <person name="Qing Z."/>
            <person name="Tang Q."/>
            <person name="Cao H."/>
            <person name="Cheng P."/>
            <person name="Zheng Y."/>
            <person name="Yuan Z."/>
            <person name="Zhou Y."/>
            <person name="Liu J."/>
            <person name="Tang Z."/>
            <person name="Zhuo Y."/>
            <person name="Zhang Y."/>
            <person name="Yu L."/>
            <person name="Huang J."/>
            <person name="Yang P."/>
            <person name="Peng Q."/>
            <person name="Zhang J."/>
            <person name="Jiang W."/>
            <person name="Zhang Z."/>
            <person name="Lin K."/>
            <person name="Ro D.K."/>
            <person name="Chen X."/>
            <person name="Xiong X."/>
            <person name="Shang Y."/>
            <person name="Huang S."/>
            <person name="Zeng J."/>
        </authorList>
    </citation>
    <scope>NUCLEOTIDE SEQUENCE [LARGE SCALE GENOMIC DNA]</scope>
    <source>
        <strain evidence="2">cv. BLH2017</strain>
        <tissue evidence="1">Root</tissue>
    </source>
</reference>
<dbReference type="InParanoid" id="A0A200Q834"/>
<dbReference type="EMBL" id="MVGT01002762">
    <property type="protein sequence ID" value="OVA06643.1"/>
    <property type="molecule type" value="Genomic_DNA"/>
</dbReference>
<dbReference type="FunCoup" id="A0A200Q834">
    <property type="interactions" value="366"/>
</dbReference>
<name>A0A200Q834_MACCD</name>
<organism evidence="1 2">
    <name type="scientific">Macleaya cordata</name>
    <name type="common">Five-seeded plume-poppy</name>
    <name type="synonym">Bocconia cordata</name>
    <dbReference type="NCBI Taxonomy" id="56857"/>
    <lineage>
        <taxon>Eukaryota</taxon>
        <taxon>Viridiplantae</taxon>
        <taxon>Streptophyta</taxon>
        <taxon>Embryophyta</taxon>
        <taxon>Tracheophyta</taxon>
        <taxon>Spermatophyta</taxon>
        <taxon>Magnoliopsida</taxon>
        <taxon>Ranunculales</taxon>
        <taxon>Papaveraceae</taxon>
        <taxon>Papaveroideae</taxon>
        <taxon>Macleaya</taxon>
    </lineage>
</organism>
<sequence length="205" mass="21925">MDFAAYPRMSGRDVWPTIRAPGDQPTATGKFLQHQWQGMSVNPPASVFSQGSHPYLQGSSAGGTIFSSSRIPPGECFGGVSDSGCALSLLSNQSWGPRSQPSSSLSVNNIMNDEGAPMASQSTAPHGAVVNNFTGNTWSFKGNEAGSSSHQLHRDLGLGQVSSQPINSTQFSGELELAHQANRQYMELAHSRAYDSSTHQMHWSL</sequence>
<keyword evidence="2" id="KW-1185">Reference proteome</keyword>
<proteinExistence type="predicted"/>
<protein>
    <submittedName>
        <fullName evidence="1">Uncharacterized protein</fullName>
    </submittedName>
</protein>
<evidence type="ECO:0000313" key="1">
    <source>
        <dbReference type="EMBL" id="OVA06643.1"/>
    </source>
</evidence>
<dbReference type="OrthoDB" id="514967at2759"/>
<dbReference type="STRING" id="56857.A0A200Q834"/>